<dbReference type="InterPro" id="IPR036875">
    <property type="entry name" value="Znf_CCHC_sf"/>
</dbReference>
<dbReference type="Gene3D" id="4.10.60.10">
    <property type="entry name" value="Zinc finger, CCHC-type"/>
    <property type="match status" value="1"/>
</dbReference>
<dbReference type="SUPFAM" id="SSF57756">
    <property type="entry name" value="Retrovirus zinc finger-like domains"/>
    <property type="match status" value="1"/>
</dbReference>
<sequence length="134" mass="15332">MQCFICRQPGHIASNCPNTLQEPLASEITVNETENQNTNTPEEKTQTEDHNELTIKTNTEGTNAHKPTITIENSPRNKRPLLPSWSRGFSVSQNQTSLDITEEPEKTQMPPPNSQQEINQTTRRKRKEKQPWPL</sequence>
<protein>
    <recommendedName>
        <fullName evidence="3">CCHC-type domain-containing protein</fullName>
    </recommendedName>
</protein>
<feature type="compositionally biased region" description="Low complexity" evidence="2">
    <location>
        <begin position="28"/>
        <end position="40"/>
    </location>
</feature>
<gene>
    <name evidence="4" type="ORF">HHI36_004852</name>
</gene>
<evidence type="ECO:0000256" key="2">
    <source>
        <dbReference type="SAM" id="MobiDB-lite"/>
    </source>
</evidence>
<evidence type="ECO:0000313" key="4">
    <source>
        <dbReference type="EMBL" id="KAL3281646.1"/>
    </source>
</evidence>
<dbReference type="Proteomes" id="UP001516400">
    <property type="component" value="Unassembled WGS sequence"/>
</dbReference>
<feature type="compositionally biased region" description="Basic and acidic residues" evidence="2">
    <location>
        <begin position="41"/>
        <end position="53"/>
    </location>
</feature>
<reference evidence="4 5" key="1">
    <citation type="journal article" date="2021" name="BMC Biol.">
        <title>Horizontally acquired antibacterial genes associated with adaptive radiation of ladybird beetles.</title>
        <authorList>
            <person name="Li H.S."/>
            <person name="Tang X.F."/>
            <person name="Huang Y.H."/>
            <person name="Xu Z.Y."/>
            <person name="Chen M.L."/>
            <person name="Du X.Y."/>
            <person name="Qiu B.Y."/>
            <person name="Chen P.T."/>
            <person name="Zhang W."/>
            <person name="Slipinski A."/>
            <person name="Escalona H.E."/>
            <person name="Waterhouse R.M."/>
            <person name="Zwick A."/>
            <person name="Pang H."/>
        </authorList>
    </citation>
    <scope>NUCLEOTIDE SEQUENCE [LARGE SCALE GENOMIC DNA]</scope>
    <source>
        <strain evidence="4">SYSU2018</strain>
    </source>
</reference>
<keyword evidence="1" id="KW-0479">Metal-binding</keyword>
<organism evidence="4 5">
    <name type="scientific">Cryptolaemus montrouzieri</name>
    <dbReference type="NCBI Taxonomy" id="559131"/>
    <lineage>
        <taxon>Eukaryota</taxon>
        <taxon>Metazoa</taxon>
        <taxon>Ecdysozoa</taxon>
        <taxon>Arthropoda</taxon>
        <taxon>Hexapoda</taxon>
        <taxon>Insecta</taxon>
        <taxon>Pterygota</taxon>
        <taxon>Neoptera</taxon>
        <taxon>Endopterygota</taxon>
        <taxon>Coleoptera</taxon>
        <taxon>Polyphaga</taxon>
        <taxon>Cucujiformia</taxon>
        <taxon>Coccinelloidea</taxon>
        <taxon>Coccinellidae</taxon>
        <taxon>Scymninae</taxon>
        <taxon>Scymnini</taxon>
        <taxon>Cryptolaemus</taxon>
    </lineage>
</organism>
<dbReference type="GO" id="GO:0008270">
    <property type="term" value="F:zinc ion binding"/>
    <property type="evidence" value="ECO:0007669"/>
    <property type="project" value="UniProtKB-KW"/>
</dbReference>
<dbReference type="PROSITE" id="PS50158">
    <property type="entry name" value="ZF_CCHC"/>
    <property type="match status" value="1"/>
</dbReference>
<feature type="domain" description="CCHC-type" evidence="3">
    <location>
        <begin position="3"/>
        <end position="18"/>
    </location>
</feature>
<dbReference type="AlphaFoldDB" id="A0ABD2NSF3"/>
<evidence type="ECO:0000259" key="3">
    <source>
        <dbReference type="PROSITE" id="PS50158"/>
    </source>
</evidence>
<accession>A0ABD2NSF3</accession>
<comment type="caution">
    <text evidence="4">The sequence shown here is derived from an EMBL/GenBank/DDBJ whole genome shotgun (WGS) entry which is preliminary data.</text>
</comment>
<name>A0ABD2NSF3_9CUCU</name>
<keyword evidence="5" id="KW-1185">Reference proteome</keyword>
<dbReference type="InterPro" id="IPR001878">
    <property type="entry name" value="Znf_CCHC"/>
</dbReference>
<dbReference type="EMBL" id="JABFTP020000144">
    <property type="protein sequence ID" value="KAL3281646.1"/>
    <property type="molecule type" value="Genomic_DNA"/>
</dbReference>
<dbReference type="Pfam" id="PF00098">
    <property type="entry name" value="zf-CCHC"/>
    <property type="match status" value="1"/>
</dbReference>
<feature type="compositionally biased region" description="Polar residues" evidence="2">
    <location>
        <begin position="87"/>
        <end position="99"/>
    </location>
</feature>
<keyword evidence="1" id="KW-0862">Zinc</keyword>
<feature type="region of interest" description="Disordered" evidence="2">
    <location>
        <begin position="28"/>
        <end position="134"/>
    </location>
</feature>
<keyword evidence="1" id="KW-0863">Zinc-finger</keyword>
<evidence type="ECO:0000313" key="5">
    <source>
        <dbReference type="Proteomes" id="UP001516400"/>
    </source>
</evidence>
<proteinExistence type="predicted"/>
<dbReference type="SMART" id="SM00343">
    <property type="entry name" value="ZnF_C2HC"/>
    <property type="match status" value="1"/>
</dbReference>
<evidence type="ECO:0000256" key="1">
    <source>
        <dbReference type="PROSITE-ProRule" id="PRU00047"/>
    </source>
</evidence>